<dbReference type="Proteomes" id="UP000565455">
    <property type="component" value="Unassembled WGS sequence"/>
</dbReference>
<evidence type="ECO:0000313" key="2">
    <source>
        <dbReference type="Proteomes" id="UP000565455"/>
    </source>
</evidence>
<protein>
    <submittedName>
        <fullName evidence="1">Uncharacterized protein</fullName>
    </submittedName>
</protein>
<reference evidence="1 2" key="1">
    <citation type="submission" date="2020-08" db="EMBL/GenBank/DDBJ databases">
        <title>Genomic Encyclopedia of Type Strains, Phase IV (KMG-IV): sequencing the most valuable type-strain genomes for metagenomic binning, comparative biology and taxonomic classification.</title>
        <authorList>
            <person name="Goeker M."/>
        </authorList>
    </citation>
    <scope>NUCLEOTIDE SEQUENCE [LARGE SCALE GENOMIC DNA]</scope>
    <source>
        <strain evidence="1 2">DSM 5686</strain>
    </source>
</reference>
<dbReference type="EMBL" id="JACJIM010000008">
    <property type="protein sequence ID" value="MBA9065447.1"/>
    <property type="molecule type" value="Genomic_DNA"/>
</dbReference>
<evidence type="ECO:0000313" key="1">
    <source>
        <dbReference type="EMBL" id="MBA9065447.1"/>
    </source>
</evidence>
<keyword evidence="2" id="KW-1185">Reference proteome</keyword>
<dbReference type="GeneID" id="96606475"/>
<proteinExistence type="predicted"/>
<accession>A0ABR6DH75</accession>
<name>A0ABR6DH75_9HYPH</name>
<comment type="caution">
    <text evidence="1">The sequence shown here is derived from an EMBL/GenBank/DDBJ whole genome shotgun (WGS) entry which is preliminary data.</text>
</comment>
<dbReference type="RefSeq" id="WP_182592988.1">
    <property type="nucleotide sequence ID" value="NZ_JACJIM010000008.1"/>
</dbReference>
<organism evidence="1 2">
    <name type="scientific">Methylobacterium fujisawaense</name>
    <dbReference type="NCBI Taxonomy" id="107400"/>
    <lineage>
        <taxon>Bacteria</taxon>
        <taxon>Pseudomonadati</taxon>
        <taxon>Pseudomonadota</taxon>
        <taxon>Alphaproteobacteria</taxon>
        <taxon>Hyphomicrobiales</taxon>
        <taxon>Methylobacteriaceae</taxon>
        <taxon>Methylobacterium</taxon>
    </lineage>
</organism>
<gene>
    <name evidence="1" type="ORF">GGQ91_004864</name>
</gene>
<sequence length="53" mass="5197">MSESQYAAALAEVLEEAGETDGVTLGPTDAALAAKALRALAAQAAVVSPPEVA</sequence>